<dbReference type="PANTHER" id="PTHR15922">
    <property type="entry name" value="NEUROBLASTOMA-AMPLIFIED SEQUENCE"/>
    <property type="match status" value="1"/>
</dbReference>
<dbReference type="GO" id="GO:0006890">
    <property type="term" value="P:retrograde vesicle-mediated transport, Golgi to endoplasmic reticulum"/>
    <property type="evidence" value="ECO:0007669"/>
    <property type="project" value="TreeGrafter"/>
</dbReference>
<dbReference type="GO" id="GO:0070939">
    <property type="term" value="C:Dsl1/NZR complex"/>
    <property type="evidence" value="ECO:0007669"/>
    <property type="project" value="TreeGrafter"/>
</dbReference>
<name>A0AAN8X9U3_HALRR</name>
<sequence length="337" mass="36813">MSISSFQAGDYVVASSVCEQLVNGDYHEGWIVCEQLGRAHQFANLPARARFLNFALTYASPAYLQDLLNARNEVEMAMLYAKVNTQMDSDDTGGDSDDGFVDAFSHVESGGEDEGDSSSDSPTRKTGLFQGTLGVTRSVLSVTASTTSNLVMSVASKQFWRSAVNWIQPLHDLSLRGESDLPLSDTNADFNLQGCHAFYADIHPEHHVSSIGASYKSYAPDAINNPALEFSLALLRIALIEETLTQGNTVKTNKAVVTEVAQAVLREDMPLGLCLLFMLEQPEDARAVLSSLPRTDVSLQVSRFVFIHANASMMVTVVIKELREHSLHIPYPSSPHP</sequence>
<dbReference type="Proteomes" id="UP001381693">
    <property type="component" value="Unassembled WGS sequence"/>
</dbReference>
<dbReference type="PANTHER" id="PTHR15922:SF2">
    <property type="entry name" value="NBAS SUBUNIT OF NRZ TETHERING COMPLEX"/>
    <property type="match status" value="1"/>
</dbReference>
<feature type="compositionally biased region" description="Acidic residues" evidence="1">
    <location>
        <begin position="89"/>
        <end position="100"/>
    </location>
</feature>
<feature type="region of interest" description="Disordered" evidence="1">
    <location>
        <begin position="89"/>
        <end position="128"/>
    </location>
</feature>
<evidence type="ECO:0000313" key="3">
    <source>
        <dbReference type="Proteomes" id="UP001381693"/>
    </source>
</evidence>
<organism evidence="2 3">
    <name type="scientific">Halocaridina rubra</name>
    <name type="common">Hawaiian red shrimp</name>
    <dbReference type="NCBI Taxonomy" id="373956"/>
    <lineage>
        <taxon>Eukaryota</taxon>
        <taxon>Metazoa</taxon>
        <taxon>Ecdysozoa</taxon>
        <taxon>Arthropoda</taxon>
        <taxon>Crustacea</taxon>
        <taxon>Multicrustacea</taxon>
        <taxon>Malacostraca</taxon>
        <taxon>Eumalacostraca</taxon>
        <taxon>Eucarida</taxon>
        <taxon>Decapoda</taxon>
        <taxon>Pleocyemata</taxon>
        <taxon>Caridea</taxon>
        <taxon>Atyoidea</taxon>
        <taxon>Atyidae</taxon>
        <taxon>Halocaridina</taxon>
    </lineage>
</organism>
<dbReference type="GO" id="GO:0000149">
    <property type="term" value="F:SNARE binding"/>
    <property type="evidence" value="ECO:0007669"/>
    <property type="project" value="TreeGrafter"/>
</dbReference>
<proteinExistence type="predicted"/>
<evidence type="ECO:0000256" key="1">
    <source>
        <dbReference type="SAM" id="MobiDB-lite"/>
    </source>
</evidence>
<reference evidence="2 3" key="1">
    <citation type="submission" date="2023-11" db="EMBL/GenBank/DDBJ databases">
        <title>Halocaridina rubra genome assembly.</title>
        <authorList>
            <person name="Smith C."/>
        </authorList>
    </citation>
    <scope>NUCLEOTIDE SEQUENCE [LARGE SCALE GENOMIC DNA]</scope>
    <source>
        <strain evidence="2">EP-1</strain>
        <tissue evidence="2">Whole</tissue>
    </source>
</reference>
<dbReference type="EMBL" id="JAXCGZ010010397">
    <property type="protein sequence ID" value="KAK7075569.1"/>
    <property type="molecule type" value="Genomic_DNA"/>
</dbReference>
<accession>A0AAN8X9U3</accession>
<gene>
    <name evidence="2" type="ORF">SK128_017559</name>
</gene>
<comment type="caution">
    <text evidence="2">The sequence shown here is derived from an EMBL/GenBank/DDBJ whole genome shotgun (WGS) entry which is preliminary data.</text>
</comment>
<dbReference type="AlphaFoldDB" id="A0AAN8X9U3"/>
<protein>
    <submittedName>
        <fullName evidence="2">Uncharacterized protein</fullName>
    </submittedName>
</protein>
<evidence type="ECO:0000313" key="2">
    <source>
        <dbReference type="EMBL" id="KAK7075569.1"/>
    </source>
</evidence>
<keyword evidence="3" id="KW-1185">Reference proteome</keyword>